<dbReference type="PANTHER" id="PTHR48182:SF2">
    <property type="entry name" value="PROTEIN SERAC1"/>
    <property type="match status" value="1"/>
</dbReference>
<comment type="subcellular location">
    <subcellularLocation>
        <location evidence="2">Endoplasmic reticulum</location>
    </subcellularLocation>
    <subcellularLocation>
        <location evidence="3">Membrane</location>
    </subcellularLocation>
    <subcellularLocation>
        <location evidence="1">Mitochondrion</location>
    </subcellularLocation>
</comment>
<evidence type="ECO:0000256" key="5">
    <source>
        <dbReference type="ARBA" id="ARBA00023128"/>
    </source>
</evidence>
<evidence type="ECO:0000256" key="4">
    <source>
        <dbReference type="ARBA" id="ARBA00022824"/>
    </source>
</evidence>
<keyword evidence="6" id="KW-0472">Membrane</keyword>
<keyword evidence="5" id="KW-0496">Mitochondrion</keyword>
<evidence type="ECO:0000313" key="7">
    <source>
        <dbReference type="EMBL" id="KAJ9157383.1"/>
    </source>
</evidence>
<comment type="caution">
    <text evidence="7">The sequence shown here is derived from an EMBL/GenBank/DDBJ whole genome shotgun (WGS) entry which is preliminary data.</text>
</comment>
<dbReference type="AlphaFoldDB" id="A0AA38RSM5"/>
<evidence type="ECO:0008006" key="9">
    <source>
        <dbReference type="Google" id="ProtNLM"/>
    </source>
</evidence>
<dbReference type="InterPro" id="IPR029058">
    <property type="entry name" value="AB_hydrolase_fold"/>
</dbReference>
<name>A0AA38RSM5_9PEZI</name>
<dbReference type="InterPro" id="IPR052374">
    <property type="entry name" value="SERAC1"/>
</dbReference>
<dbReference type="SUPFAM" id="SSF53474">
    <property type="entry name" value="alpha/beta-Hydrolases"/>
    <property type="match status" value="1"/>
</dbReference>
<evidence type="ECO:0000256" key="3">
    <source>
        <dbReference type="ARBA" id="ARBA00004370"/>
    </source>
</evidence>
<accession>A0AA38RSM5</accession>
<dbReference type="GO" id="GO:0005739">
    <property type="term" value="C:mitochondrion"/>
    <property type="evidence" value="ECO:0007669"/>
    <property type="project" value="UniProtKB-SubCell"/>
</dbReference>
<keyword evidence="4" id="KW-0256">Endoplasmic reticulum</keyword>
<dbReference type="EMBL" id="JANBVO010000001">
    <property type="protein sequence ID" value="KAJ9157383.1"/>
    <property type="molecule type" value="Genomic_DNA"/>
</dbReference>
<evidence type="ECO:0000313" key="8">
    <source>
        <dbReference type="Proteomes" id="UP001174694"/>
    </source>
</evidence>
<dbReference type="GO" id="GO:0005783">
    <property type="term" value="C:endoplasmic reticulum"/>
    <property type="evidence" value="ECO:0007669"/>
    <property type="project" value="UniProtKB-SubCell"/>
</dbReference>
<keyword evidence="8" id="KW-1185">Reference proteome</keyword>
<gene>
    <name evidence="7" type="ORF">NKR23_g717</name>
</gene>
<dbReference type="Proteomes" id="UP001174694">
    <property type="component" value="Unassembled WGS sequence"/>
</dbReference>
<organism evidence="7 8">
    <name type="scientific">Pleurostoma richardsiae</name>
    <dbReference type="NCBI Taxonomy" id="41990"/>
    <lineage>
        <taxon>Eukaryota</taxon>
        <taxon>Fungi</taxon>
        <taxon>Dikarya</taxon>
        <taxon>Ascomycota</taxon>
        <taxon>Pezizomycotina</taxon>
        <taxon>Sordariomycetes</taxon>
        <taxon>Sordariomycetidae</taxon>
        <taxon>Calosphaeriales</taxon>
        <taxon>Pleurostomataceae</taxon>
        <taxon>Pleurostoma</taxon>
    </lineage>
</organism>
<dbReference type="GO" id="GO:0016020">
    <property type="term" value="C:membrane"/>
    <property type="evidence" value="ECO:0007669"/>
    <property type="project" value="UniProtKB-SubCell"/>
</dbReference>
<evidence type="ECO:0000256" key="6">
    <source>
        <dbReference type="ARBA" id="ARBA00023136"/>
    </source>
</evidence>
<dbReference type="Gene3D" id="3.40.50.1820">
    <property type="entry name" value="alpha/beta hydrolase"/>
    <property type="match status" value="1"/>
</dbReference>
<protein>
    <recommendedName>
        <fullName evidence="9">DUF676 domain-containing protein</fullName>
    </recommendedName>
</protein>
<proteinExistence type="predicted"/>
<dbReference type="PANTHER" id="PTHR48182">
    <property type="entry name" value="PROTEIN SERAC1"/>
    <property type="match status" value="1"/>
</dbReference>
<reference evidence="7" key="1">
    <citation type="submission" date="2022-07" db="EMBL/GenBank/DDBJ databases">
        <title>Fungi with potential for degradation of polypropylene.</title>
        <authorList>
            <person name="Gostincar C."/>
        </authorList>
    </citation>
    <scope>NUCLEOTIDE SEQUENCE</scope>
    <source>
        <strain evidence="7">EXF-13308</strain>
    </source>
</reference>
<evidence type="ECO:0000256" key="1">
    <source>
        <dbReference type="ARBA" id="ARBA00004173"/>
    </source>
</evidence>
<evidence type="ECO:0000256" key="2">
    <source>
        <dbReference type="ARBA" id="ARBA00004240"/>
    </source>
</evidence>
<sequence>MGRPLIFVAHSLGGIVVKEMLSNSDTSPDRDLKNVVESTTAVIFLGTPHRGSQDLAGLGDTIRKAASMISMDTNRSALDALGLKNSDLERCQESFSHIWSSYDFHVKTFQEALGLTGVNIGPLNKKVQDAASWRFPAKYAWHTTESSIVHWKIRSCAPCNIQTWRLASRLSKVQ</sequence>